<sequence>MAELPFSLALIRFLADNRIDLLTILFQFFTFLGETEGYILVIALIYVMYDKKLAFRLSVLTLFMMSLNHFLKMLIRNPRPFISEGTYAEKWAVSAEKAQELATEYSTPSGHAMAGSAFYSYLYASAKNRYVRIIAILLLLLTGLSRPYLGVHYLEDVLIGWAIGITVTLIIIKYAENIHTVWSTCSYRQQVTIVVISSVMLWLITRVLTDWSIDGQPLAFVGYAGFLTGIVVAYPLETQKVNFDPRSSPALFKILRYVLSVGMVIGTLLLLDKAFTLISTDYSLLGYALRYIRYTIAGIVAMFLAPVLFVRLGLAETIPKR</sequence>
<feature type="transmembrane region" description="Helical" evidence="1">
    <location>
        <begin position="157"/>
        <end position="175"/>
    </location>
</feature>
<feature type="transmembrane region" description="Helical" evidence="1">
    <location>
        <begin position="254"/>
        <end position="271"/>
    </location>
</feature>
<dbReference type="InterPro" id="IPR036938">
    <property type="entry name" value="PAP2/HPO_sf"/>
</dbReference>
<evidence type="ECO:0000256" key="1">
    <source>
        <dbReference type="SAM" id="Phobius"/>
    </source>
</evidence>
<reference evidence="3 4" key="1">
    <citation type="journal article" date="2017" name="ISME J.">
        <title>Energy and carbon metabolisms in a deep terrestrial subsurface fluid microbial community.</title>
        <authorList>
            <person name="Momper L."/>
            <person name="Jungbluth S.P."/>
            <person name="Lee M.D."/>
            <person name="Amend J.P."/>
        </authorList>
    </citation>
    <scope>NUCLEOTIDE SEQUENCE [LARGE SCALE GENOMIC DNA]</scope>
    <source>
        <strain evidence="3">SURF_17</strain>
    </source>
</reference>
<feature type="transmembrane region" description="Helical" evidence="1">
    <location>
        <begin position="291"/>
        <end position="314"/>
    </location>
</feature>
<feature type="transmembrane region" description="Helical" evidence="1">
    <location>
        <begin position="21"/>
        <end position="47"/>
    </location>
</feature>
<dbReference type="PANTHER" id="PTHR14969">
    <property type="entry name" value="SPHINGOSINE-1-PHOSPHATE PHOSPHOHYDROLASE"/>
    <property type="match status" value="1"/>
</dbReference>
<evidence type="ECO:0000259" key="2">
    <source>
        <dbReference type="SMART" id="SM00014"/>
    </source>
</evidence>
<protein>
    <submittedName>
        <fullName evidence="3">Phosphatase PAP2 family protein</fullName>
    </submittedName>
</protein>
<proteinExistence type="predicted"/>
<name>A0A419F6H0_9BACT</name>
<feature type="transmembrane region" description="Helical" evidence="1">
    <location>
        <begin position="187"/>
        <end position="205"/>
    </location>
</feature>
<evidence type="ECO:0000313" key="4">
    <source>
        <dbReference type="Proteomes" id="UP000285961"/>
    </source>
</evidence>
<dbReference type="Pfam" id="PF01569">
    <property type="entry name" value="PAP2"/>
    <property type="match status" value="1"/>
</dbReference>
<dbReference type="Gene3D" id="1.20.144.10">
    <property type="entry name" value="Phosphatidic acid phosphatase type 2/haloperoxidase"/>
    <property type="match status" value="1"/>
</dbReference>
<feature type="transmembrane region" description="Helical" evidence="1">
    <location>
        <begin position="217"/>
        <end position="234"/>
    </location>
</feature>
<dbReference type="InterPro" id="IPR000326">
    <property type="entry name" value="PAP2/HPO"/>
</dbReference>
<feature type="domain" description="Phosphatidic acid phosphatase type 2/haloperoxidase" evidence="2">
    <location>
        <begin position="55"/>
        <end position="172"/>
    </location>
</feature>
<comment type="caution">
    <text evidence="3">The sequence shown here is derived from an EMBL/GenBank/DDBJ whole genome shotgun (WGS) entry which is preliminary data.</text>
</comment>
<keyword evidence="1" id="KW-0472">Membrane</keyword>
<dbReference type="SMART" id="SM00014">
    <property type="entry name" value="acidPPc"/>
    <property type="match status" value="1"/>
</dbReference>
<dbReference type="Proteomes" id="UP000285961">
    <property type="component" value="Unassembled WGS sequence"/>
</dbReference>
<feature type="transmembrane region" description="Helical" evidence="1">
    <location>
        <begin position="130"/>
        <end position="151"/>
    </location>
</feature>
<evidence type="ECO:0000313" key="3">
    <source>
        <dbReference type="EMBL" id="RJP74049.1"/>
    </source>
</evidence>
<dbReference type="AlphaFoldDB" id="A0A419F6H0"/>
<organism evidence="3 4">
    <name type="scientific">Candidatus Abyssobacteria bacterium SURF_17</name>
    <dbReference type="NCBI Taxonomy" id="2093361"/>
    <lineage>
        <taxon>Bacteria</taxon>
        <taxon>Pseudomonadati</taxon>
        <taxon>Candidatus Hydrogenedentota</taxon>
        <taxon>Candidatus Abyssobacteria</taxon>
    </lineage>
</organism>
<dbReference type="EMBL" id="QZKI01000021">
    <property type="protein sequence ID" value="RJP74049.1"/>
    <property type="molecule type" value="Genomic_DNA"/>
</dbReference>
<dbReference type="SUPFAM" id="SSF48317">
    <property type="entry name" value="Acid phosphatase/Vanadium-dependent haloperoxidase"/>
    <property type="match status" value="1"/>
</dbReference>
<keyword evidence="1" id="KW-1133">Transmembrane helix</keyword>
<dbReference type="PANTHER" id="PTHR14969:SF13">
    <property type="entry name" value="AT30094P"/>
    <property type="match status" value="1"/>
</dbReference>
<keyword evidence="1" id="KW-0812">Transmembrane</keyword>
<gene>
    <name evidence="3" type="ORF">C4532_03380</name>
</gene>
<accession>A0A419F6H0</accession>
<feature type="transmembrane region" description="Helical" evidence="1">
    <location>
        <begin position="53"/>
        <end position="71"/>
    </location>
</feature>